<dbReference type="InterPro" id="IPR009838">
    <property type="entry name" value="T4SS_TraL"/>
</dbReference>
<dbReference type="OrthoDB" id="8548046at2"/>
<dbReference type="RefSeq" id="WP_055424335.1">
    <property type="nucleotide sequence ID" value="NZ_CYHH01000021.1"/>
</dbReference>
<protein>
    <submittedName>
        <fullName evidence="2">Type IV conjugative transfer system protein TraL</fullName>
    </submittedName>
</protein>
<keyword evidence="3" id="KW-1185">Reference proteome</keyword>
<organism evidence="2 3">
    <name type="scientific">Tepidiphilus thermophilus</name>
    <dbReference type="NCBI Taxonomy" id="876478"/>
    <lineage>
        <taxon>Bacteria</taxon>
        <taxon>Pseudomonadati</taxon>
        <taxon>Pseudomonadota</taxon>
        <taxon>Hydrogenophilia</taxon>
        <taxon>Hydrogenophilales</taxon>
        <taxon>Hydrogenophilaceae</taxon>
        <taxon>Tepidiphilus</taxon>
    </lineage>
</organism>
<dbReference type="NCBIfam" id="TIGR02762">
    <property type="entry name" value="TraL_TIGR"/>
    <property type="match status" value="1"/>
</dbReference>
<keyword evidence="1" id="KW-0472">Membrane</keyword>
<keyword evidence="1" id="KW-0812">Transmembrane</keyword>
<evidence type="ECO:0000313" key="2">
    <source>
        <dbReference type="EMBL" id="CUB08100.1"/>
    </source>
</evidence>
<dbReference type="AlphaFoldDB" id="A0A0K6IYB5"/>
<evidence type="ECO:0000313" key="3">
    <source>
        <dbReference type="Proteomes" id="UP000182108"/>
    </source>
</evidence>
<keyword evidence="1" id="KW-1133">Transmembrane helix</keyword>
<proteinExistence type="predicted"/>
<reference evidence="3" key="1">
    <citation type="submission" date="2015-08" db="EMBL/GenBank/DDBJ databases">
        <authorList>
            <person name="Babu N.S."/>
            <person name="Beckwith C.J."/>
            <person name="Beseler K.G."/>
            <person name="Brison A."/>
            <person name="Carone J.V."/>
            <person name="Caskin T.P."/>
            <person name="Diamond M."/>
            <person name="Durham M.E."/>
            <person name="Foxe J.M."/>
            <person name="Go M."/>
            <person name="Henderson B.A."/>
            <person name="Jones I.B."/>
            <person name="McGettigan J.A."/>
            <person name="Micheletti S.J."/>
            <person name="Nasrallah M.E."/>
            <person name="Ortiz D."/>
            <person name="Piller C.R."/>
            <person name="Privatt S.R."/>
            <person name="Schneider S.L."/>
            <person name="Sharp S."/>
            <person name="Smith T.C."/>
            <person name="Stanton J.D."/>
            <person name="Ullery H.E."/>
            <person name="Wilson R.J."/>
            <person name="Serrano M.G."/>
            <person name="Buck G."/>
            <person name="Lee V."/>
            <person name="Wang Y."/>
            <person name="Carvalho R."/>
            <person name="Voegtly L."/>
            <person name="Shi R."/>
            <person name="Duckworth R."/>
            <person name="Johnson A."/>
            <person name="Loviza R."/>
            <person name="Walstead R."/>
            <person name="Shah Z."/>
            <person name="Kiflezghi M."/>
            <person name="Wade K."/>
            <person name="Ball S.L."/>
            <person name="Bradley K.W."/>
            <person name="Asai D.J."/>
            <person name="Bowman C.A."/>
            <person name="Russell D.A."/>
            <person name="Pope W.H."/>
            <person name="Jacobs-Sera D."/>
            <person name="Hendrix R.W."/>
            <person name="Hatfull G.F."/>
        </authorList>
    </citation>
    <scope>NUCLEOTIDE SEQUENCE [LARGE SCALE GENOMIC DNA]</scope>
    <source>
        <strain evidence="3">JCM 19170</strain>
    </source>
</reference>
<dbReference type="GO" id="GO:0019867">
    <property type="term" value="C:outer membrane"/>
    <property type="evidence" value="ECO:0007669"/>
    <property type="project" value="InterPro"/>
</dbReference>
<accession>A0A0K6IYB5</accession>
<evidence type="ECO:0000256" key="1">
    <source>
        <dbReference type="SAM" id="Phobius"/>
    </source>
</evidence>
<sequence length="98" mass="10921">MGGDETGYIPKSLDAQERFLWWEMDQAIIAIILIGMGVISGSMFLGMAAGVFAAWQYGRLKAGKHPKFAVHALYWWLPSGVFVKPRVTPPSSQRYFLG</sequence>
<name>A0A0K6IYB5_9PROT</name>
<feature type="transmembrane region" description="Helical" evidence="1">
    <location>
        <begin position="27"/>
        <end position="55"/>
    </location>
</feature>
<dbReference type="EMBL" id="CYHH01000021">
    <property type="protein sequence ID" value="CUB08100.1"/>
    <property type="molecule type" value="Genomic_DNA"/>
</dbReference>
<dbReference type="Proteomes" id="UP000182108">
    <property type="component" value="Unassembled WGS sequence"/>
</dbReference>
<dbReference type="Pfam" id="PF07178">
    <property type="entry name" value="TraL"/>
    <property type="match status" value="1"/>
</dbReference>
<gene>
    <name evidence="2" type="ORF">Ga0061068_1217</name>
</gene>